<dbReference type="STRING" id="201973.SAMN04488025_12821"/>
<dbReference type="PROSITE" id="PS01237">
    <property type="entry name" value="UPF0028"/>
    <property type="match status" value="1"/>
</dbReference>
<keyword evidence="3 5" id="KW-0442">Lipid degradation</keyword>
<dbReference type="GO" id="GO:0016042">
    <property type="term" value="P:lipid catabolic process"/>
    <property type="evidence" value="ECO:0007669"/>
    <property type="project" value="UniProtKB-UniRule"/>
</dbReference>
<dbReference type="PANTHER" id="PTHR14226">
    <property type="entry name" value="NEUROPATHY TARGET ESTERASE/SWISS CHEESE D.MELANOGASTER"/>
    <property type="match status" value="1"/>
</dbReference>
<dbReference type="PROSITE" id="PS51635">
    <property type="entry name" value="PNPLA"/>
    <property type="match status" value="1"/>
</dbReference>
<feature type="active site" description="Proton acceptor" evidence="5">
    <location>
        <position position="153"/>
    </location>
</feature>
<dbReference type="InterPro" id="IPR002641">
    <property type="entry name" value="PNPLA_dom"/>
</dbReference>
<keyword evidence="2 5" id="KW-0378">Hydrolase</keyword>
<evidence type="ECO:0000256" key="1">
    <source>
        <dbReference type="ARBA" id="ARBA00006636"/>
    </source>
</evidence>
<dbReference type="PANTHER" id="PTHR14226:SF76">
    <property type="entry name" value="NTE FAMILY PROTEIN RSSA"/>
    <property type="match status" value="1"/>
</dbReference>
<dbReference type="AlphaFoldDB" id="A0A1I2R7H4"/>
<evidence type="ECO:0000313" key="7">
    <source>
        <dbReference type="EMBL" id="SFG35469.1"/>
    </source>
</evidence>
<evidence type="ECO:0000256" key="2">
    <source>
        <dbReference type="ARBA" id="ARBA00022801"/>
    </source>
</evidence>
<evidence type="ECO:0000256" key="4">
    <source>
        <dbReference type="ARBA" id="ARBA00023098"/>
    </source>
</evidence>
<evidence type="ECO:0000313" key="8">
    <source>
        <dbReference type="Proteomes" id="UP000198661"/>
    </source>
</evidence>
<keyword evidence="4 5" id="KW-0443">Lipid metabolism</keyword>
<proteinExistence type="inferred from homology"/>
<feature type="short sequence motif" description="GXSXG" evidence="5">
    <location>
        <begin position="39"/>
        <end position="43"/>
    </location>
</feature>
<dbReference type="GO" id="GO:0004622">
    <property type="term" value="F:phosphatidylcholine lysophospholipase activity"/>
    <property type="evidence" value="ECO:0007669"/>
    <property type="project" value="InterPro"/>
</dbReference>
<evidence type="ECO:0000259" key="6">
    <source>
        <dbReference type="PROSITE" id="PS51635"/>
    </source>
</evidence>
<evidence type="ECO:0000256" key="3">
    <source>
        <dbReference type="ARBA" id="ARBA00022963"/>
    </source>
</evidence>
<dbReference type="InterPro" id="IPR016035">
    <property type="entry name" value="Acyl_Trfase/lysoPLipase"/>
</dbReference>
<gene>
    <name evidence="7" type="ORF">SAMN04488025_12821</name>
</gene>
<evidence type="ECO:0000256" key="5">
    <source>
        <dbReference type="PROSITE-ProRule" id="PRU01161"/>
    </source>
</evidence>
<dbReference type="GO" id="GO:0046470">
    <property type="term" value="P:phosphatidylcholine metabolic process"/>
    <property type="evidence" value="ECO:0007669"/>
    <property type="project" value="InterPro"/>
</dbReference>
<dbReference type="EMBL" id="FOOK01000028">
    <property type="protein sequence ID" value="SFG35469.1"/>
    <property type="molecule type" value="Genomic_DNA"/>
</dbReference>
<feature type="active site" description="Nucleophile" evidence="5">
    <location>
        <position position="41"/>
    </location>
</feature>
<reference evidence="7 8" key="1">
    <citation type="submission" date="2016-10" db="EMBL/GenBank/DDBJ databases">
        <authorList>
            <person name="de Groot N.N."/>
        </authorList>
    </citation>
    <scope>NUCLEOTIDE SEQUENCE [LARGE SCALE GENOMIC DNA]</scope>
    <source>
        <strain evidence="7 8">DSM 44945</strain>
    </source>
</reference>
<feature type="short sequence motif" description="DGA/G" evidence="5">
    <location>
        <begin position="153"/>
        <end position="155"/>
    </location>
</feature>
<dbReference type="Gene3D" id="3.40.1090.10">
    <property type="entry name" value="Cytosolic phospholipase A2 catalytic domain"/>
    <property type="match status" value="2"/>
</dbReference>
<comment type="similarity">
    <text evidence="1">Belongs to the NTE family.</text>
</comment>
<dbReference type="Pfam" id="PF01734">
    <property type="entry name" value="Patatin"/>
    <property type="match status" value="1"/>
</dbReference>
<dbReference type="Proteomes" id="UP000198661">
    <property type="component" value="Unassembled WGS sequence"/>
</dbReference>
<comment type="caution">
    <text evidence="5">Lacks conserved residue(s) required for the propagation of feature annotation.</text>
</comment>
<name>A0A1I2R7H4_9BACL</name>
<sequence>MSRPKVGLALGSGAARGLAHIGVLKVLEREGIPVDMIAGSSMGSLIGVVYANGADLDMMEQLAIHLKRNQWLDFTLPRRGLITGDRIRELVRLLTHGKNLEDLRIPTSVIATDLTNGERVVFTTGPIDLAVRASVSIPGIFEPVEWEGRTLVDGGVIDRVPVSVVREMGADVVIAVDVIPPAGGLKIRNIFDVIAQSLEVMERQITHPQLLTADVALHPDLSDISPTAFTRVDVCIRRGEEAALAKLDEIRRAIGGDGRPER</sequence>
<organism evidence="7 8">
    <name type="scientific">Planifilum fulgidum</name>
    <dbReference type="NCBI Taxonomy" id="201973"/>
    <lineage>
        <taxon>Bacteria</taxon>
        <taxon>Bacillati</taxon>
        <taxon>Bacillota</taxon>
        <taxon>Bacilli</taxon>
        <taxon>Bacillales</taxon>
        <taxon>Thermoactinomycetaceae</taxon>
        <taxon>Planifilum</taxon>
    </lineage>
</organism>
<protein>
    <submittedName>
        <fullName evidence="7">NTE family protein</fullName>
    </submittedName>
</protein>
<accession>A0A1I2R7H4</accession>
<dbReference type="InterPro" id="IPR001423">
    <property type="entry name" value="LysoPLipase_patatin_CS"/>
</dbReference>
<dbReference type="SUPFAM" id="SSF52151">
    <property type="entry name" value="FabD/lysophospholipase-like"/>
    <property type="match status" value="1"/>
</dbReference>
<keyword evidence="8" id="KW-1185">Reference proteome</keyword>
<feature type="domain" description="PNPLA" evidence="6">
    <location>
        <begin position="8"/>
        <end position="166"/>
    </location>
</feature>
<dbReference type="InterPro" id="IPR050301">
    <property type="entry name" value="NTE"/>
</dbReference>